<dbReference type="InterPro" id="IPR050550">
    <property type="entry name" value="SEC23_SEC24_subfamily"/>
</dbReference>
<dbReference type="Gene3D" id="1.20.120.730">
    <property type="entry name" value="Sec23/Sec24 helical domain"/>
    <property type="match status" value="1"/>
</dbReference>
<dbReference type="Pfam" id="PF04815">
    <property type="entry name" value="Sec23_helical"/>
    <property type="match status" value="1"/>
</dbReference>
<dbReference type="InterPro" id="IPR006900">
    <property type="entry name" value="Sec23/24_helical_dom"/>
</dbReference>
<dbReference type="PANTHER" id="PTHR13803">
    <property type="entry name" value="SEC24-RELATED PROTEIN"/>
    <property type="match status" value="1"/>
</dbReference>
<dbReference type="Proteomes" id="UP001152320">
    <property type="component" value="Chromosome 20"/>
</dbReference>
<organism evidence="2 3">
    <name type="scientific">Holothuria leucospilota</name>
    <name type="common">Black long sea cucumber</name>
    <name type="synonym">Mertensiothuria leucospilota</name>
    <dbReference type="NCBI Taxonomy" id="206669"/>
    <lineage>
        <taxon>Eukaryota</taxon>
        <taxon>Metazoa</taxon>
        <taxon>Echinodermata</taxon>
        <taxon>Eleutherozoa</taxon>
        <taxon>Echinozoa</taxon>
        <taxon>Holothuroidea</taxon>
        <taxon>Aspidochirotacea</taxon>
        <taxon>Aspidochirotida</taxon>
        <taxon>Holothuriidae</taxon>
        <taxon>Holothuria</taxon>
    </lineage>
</organism>
<dbReference type="SUPFAM" id="SSF81811">
    <property type="entry name" value="Helical domain of Sec23/24"/>
    <property type="match status" value="1"/>
</dbReference>
<keyword evidence="3" id="KW-1185">Reference proteome</keyword>
<dbReference type="GO" id="GO:0006886">
    <property type="term" value="P:intracellular protein transport"/>
    <property type="evidence" value="ECO:0007669"/>
    <property type="project" value="InterPro"/>
</dbReference>
<dbReference type="GO" id="GO:0070971">
    <property type="term" value="C:endoplasmic reticulum exit site"/>
    <property type="evidence" value="ECO:0007669"/>
    <property type="project" value="TreeGrafter"/>
</dbReference>
<reference evidence="2" key="1">
    <citation type="submission" date="2021-10" db="EMBL/GenBank/DDBJ databases">
        <title>Tropical sea cucumber genome reveals ecological adaptation and Cuvierian tubules defense mechanism.</title>
        <authorList>
            <person name="Chen T."/>
        </authorList>
    </citation>
    <scope>NUCLEOTIDE SEQUENCE</scope>
    <source>
        <strain evidence="2">Nanhai2018</strain>
        <tissue evidence="2">Muscle</tissue>
    </source>
</reference>
<dbReference type="PANTHER" id="PTHR13803:SF4">
    <property type="entry name" value="SECRETORY 24CD, ISOFORM C"/>
    <property type="match status" value="1"/>
</dbReference>
<dbReference type="GO" id="GO:0008270">
    <property type="term" value="F:zinc ion binding"/>
    <property type="evidence" value="ECO:0007669"/>
    <property type="project" value="TreeGrafter"/>
</dbReference>
<proteinExistence type="predicted"/>
<dbReference type="AlphaFoldDB" id="A0A9Q1BD64"/>
<accession>A0A9Q1BD64</accession>
<dbReference type="GO" id="GO:0030127">
    <property type="term" value="C:COPII vesicle coat"/>
    <property type="evidence" value="ECO:0007669"/>
    <property type="project" value="InterPro"/>
</dbReference>
<dbReference type="GO" id="GO:0000149">
    <property type="term" value="F:SNARE binding"/>
    <property type="evidence" value="ECO:0007669"/>
    <property type="project" value="TreeGrafter"/>
</dbReference>
<gene>
    <name evidence="2" type="ORF">HOLleu_37208</name>
</gene>
<dbReference type="InterPro" id="IPR036180">
    <property type="entry name" value="Gelsolin-like_dom_sf"/>
</dbReference>
<dbReference type="EMBL" id="JAIZAY010000020">
    <property type="protein sequence ID" value="KAJ8022340.1"/>
    <property type="molecule type" value="Genomic_DNA"/>
</dbReference>
<dbReference type="GO" id="GO:0090110">
    <property type="term" value="P:COPII-coated vesicle cargo loading"/>
    <property type="evidence" value="ECO:0007669"/>
    <property type="project" value="TreeGrafter"/>
</dbReference>
<dbReference type="OrthoDB" id="49016at2759"/>
<sequence length="206" mass="22931">MNQSFFCFYPPAAKDVVQSNPKSVREGLMSRCANILACYRKNCASVNSRAECMKVLPLFVNSIIKSDAIAGCTDITTDDRSWLMQMLLGMDVMSTPCVLLSSANTRVENGSFKLTSILNNYLKCCNDWVLSVFGVNSPAQIDIDSSKLLLLDNPLSLRLRNLVEKIRGQRSRYMKLAVVRQRDTLGAVVQTVSGGRQRSKFICLLC</sequence>
<dbReference type="InterPro" id="IPR029006">
    <property type="entry name" value="ADF-H/Gelsolin-like_dom_sf"/>
</dbReference>
<comment type="caution">
    <text evidence="2">The sequence shown here is derived from an EMBL/GenBank/DDBJ whole genome shotgun (WGS) entry which is preliminary data.</text>
</comment>
<dbReference type="Gene3D" id="3.40.20.10">
    <property type="entry name" value="Severin"/>
    <property type="match status" value="1"/>
</dbReference>
<name>A0A9Q1BD64_HOLLE</name>
<dbReference type="InterPro" id="IPR036175">
    <property type="entry name" value="Sec23/24_helical_dom_sf"/>
</dbReference>
<feature type="domain" description="Sec23/Sec24 helical" evidence="1">
    <location>
        <begin position="13"/>
        <end position="94"/>
    </location>
</feature>
<evidence type="ECO:0000313" key="2">
    <source>
        <dbReference type="EMBL" id="KAJ8022340.1"/>
    </source>
</evidence>
<dbReference type="SUPFAM" id="SSF82754">
    <property type="entry name" value="C-terminal, gelsolin-like domain of Sec23/24"/>
    <property type="match status" value="1"/>
</dbReference>
<evidence type="ECO:0000259" key="1">
    <source>
        <dbReference type="Pfam" id="PF04815"/>
    </source>
</evidence>
<evidence type="ECO:0000313" key="3">
    <source>
        <dbReference type="Proteomes" id="UP001152320"/>
    </source>
</evidence>
<protein>
    <submittedName>
        <fullName evidence="2">Protein transport protein Sec24C</fullName>
    </submittedName>
</protein>